<dbReference type="Gene3D" id="1.25.40.10">
    <property type="entry name" value="Tetratricopeptide repeat domain"/>
    <property type="match status" value="3"/>
</dbReference>
<evidence type="ECO:0000256" key="2">
    <source>
        <dbReference type="ARBA" id="ARBA00023015"/>
    </source>
</evidence>
<organism evidence="7 8">
    <name type="scientific">Micromonospora vulcania</name>
    <dbReference type="NCBI Taxonomy" id="1441873"/>
    <lineage>
        <taxon>Bacteria</taxon>
        <taxon>Bacillati</taxon>
        <taxon>Actinomycetota</taxon>
        <taxon>Actinomycetes</taxon>
        <taxon>Micromonosporales</taxon>
        <taxon>Micromonosporaceae</taxon>
        <taxon>Micromonospora</taxon>
    </lineage>
</organism>
<dbReference type="InterPro" id="IPR036388">
    <property type="entry name" value="WH-like_DNA-bd_sf"/>
</dbReference>
<dbReference type="CDD" id="cd15831">
    <property type="entry name" value="BTAD"/>
    <property type="match status" value="1"/>
</dbReference>
<dbReference type="PRINTS" id="PR00364">
    <property type="entry name" value="DISEASERSIST"/>
</dbReference>
<dbReference type="PANTHER" id="PTHR35807">
    <property type="entry name" value="TRANSCRIPTIONAL REGULATOR REDD-RELATED"/>
    <property type="match status" value="1"/>
</dbReference>
<reference evidence="8" key="1">
    <citation type="journal article" date="2019" name="Int. J. Syst. Evol. Microbiol.">
        <title>The Global Catalogue of Microorganisms (GCM) 10K type strain sequencing project: providing services to taxonomists for standard genome sequencing and annotation.</title>
        <authorList>
            <consortium name="The Broad Institute Genomics Platform"/>
            <consortium name="The Broad Institute Genome Sequencing Center for Infectious Disease"/>
            <person name="Wu L."/>
            <person name="Ma J."/>
        </authorList>
    </citation>
    <scope>NUCLEOTIDE SEQUENCE [LARGE SCALE GENOMIC DNA]</scope>
    <source>
        <strain evidence="8">CGMCC 4.7144</strain>
    </source>
</reference>
<dbReference type="InterPro" id="IPR001867">
    <property type="entry name" value="OmpR/PhoB-type_DNA-bd"/>
</dbReference>
<dbReference type="Pfam" id="PF00931">
    <property type="entry name" value="NB-ARC"/>
    <property type="match status" value="1"/>
</dbReference>
<dbReference type="InterPro" id="IPR019734">
    <property type="entry name" value="TPR_rpt"/>
</dbReference>
<comment type="caution">
    <text evidence="7">The sequence shown here is derived from an EMBL/GenBank/DDBJ whole genome shotgun (WGS) entry which is preliminary data.</text>
</comment>
<sequence length="1087" mass="116594">MDQVEDGLQFRLLGPVGVWQGTRWLGPSAAQQRTVLAMLALECGNIVPFDRLVTALWGTAPPISARNAVQGCVSRLRALLNSVDAPLRTAELVGAGSGYRLAVDRSAVDLHHFRDLLLAARTCEPERARELVDRALRRWRGPALADVAGPWLDELVAPQLNEERFAALELRADLDLRLGRYGDIIDGLSDVLADNPVRERLALALLIALHRCGRRVDALTLFRRVRESLVERLGIEPGEELQQAYRAMLAGAEPVAKPTGQVTREPTGEVPRQLPAVTPGFIGRQREMTVLDELLEARAARIIVVCGPAGAGKTSLAVRWAHGVQHHFPDGHLFVDMLGFHPRPRRTPGEALPLLLDALGVAADRIPAEADAQVALYRSALAGRRVLLVLDNVSDADQIRPLIPGGAGCLVMVTSRDRLSGLIARDGAARLTLDVLPAADAVQLLVGTAGAERINAEPVAARELAELCGHLPLALRIAGARLADRAHVSVRRHLDELIARGRVSQLRVDGDDSSAVRAAFELSYQALPAPAGRVFRLLGLVPAPAGLAVPAAAALAGLPCDDLDPLIDALARLHLIRITRTARIVSHDLLLEYGAQLAAEHDDAADNAAAVHRLLHFYLHAVARASAALNGPSRLRLPPDPPPPGVQVPELDDQASAREWLAAESANLVAALEHAAADGRHRMAWQLAHVSYDFLRMRTPLSQWRSIALTGLKAARHDGDLRGEAVLRQSLGLLNWRTGDLRAARAEYEAVAALAARADWQVGASAAHCSIGITLAQLGRPRAAINRFEQALAIDRQIGDRRAEAGTLANLAAACEEVGDLAAAARHGEQAMWLLRETGQHLGATVVSENLALVARELGRLDEARAAAEEAVRIGHTIGARHEEAASLTTLGRVHTDAGRYAEAEEVLNLGLDIVQGLPDGRLEVVTQSALAEVLLRQNRLSEANSRLEIVLAGVDRTGNERARVEALMLLSDLSAARKEFDRAHEYATSAIAAARTGGYTLVAGQARSRLAAASLGLGDAAACLVEGRQALRVQRRAGQRLAYARTLTTIGYAYEALGRPSSAQPRLREAHELFREIGAAEAALLG</sequence>
<evidence type="ECO:0000256" key="5">
    <source>
        <dbReference type="PROSITE-ProRule" id="PRU01091"/>
    </source>
</evidence>
<dbReference type="SMART" id="SM00028">
    <property type="entry name" value="TPR"/>
    <property type="match status" value="7"/>
</dbReference>
<keyword evidence="3 5" id="KW-0238">DNA-binding</keyword>
<proteinExistence type="inferred from homology"/>
<dbReference type="InterPro" id="IPR016032">
    <property type="entry name" value="Sig_transdc_resp-reg_C-effctor"/>
</dbReference>
<dbReference type="SUPFAM" id="SSF52540">
    <property type="entry name" value="P-loop containing nucleoside triphosphate hydrolases"/>
    <property type="match status" value="1"/>
</dbReference>
<dbReference type="InterPro" id="IPR051677">
    <property type="entry name" value="AfsR-DnrI-RedD_regulator"/>
</dbReference>
<evidence type="ECO:0000256" key="1">
    <source>
        <dbReference type="ARBA" id="ARBA00005820"/>
    </source>
</evidence>
<dbReference type="Gene3D" id="1.10.10.10">
    <property type="entry name" value="Winged helix-like DNA-binding domain superfamily/Winged helix DNA-binding domain"/>
    <property type="match status" value="1"/>
</dbReference>
<feature type="domain" description="OmpR/PhoB-type" evidence="6">
    <location>
        <begin position="1"/>
        <end position="103"/>
    </location>
</feature>
<dbReference type="SUPFAM" id="SSF48452">
    <property type="entry name" value="TPR-like"/>
    <property type="match status" value="3"/>
</dbReference>
<comment type="similarity">
    <text evidence="1">Belongs to the AfsR/DnrI/RedD regulatory family.</text>
</comment>
<dbReference type="Proteomes" id="UP001596226">
    <property type="component" value="Unassembled WGS sequence"/>
</dbReference>
<feature type="DNA-binding region" description="OmpR/PhoB-type" evidence="5">
    <location>
        <begin position="1"/>
        <end position="103"/>
    </location>
</feature>
<dbReference type="InterPro" id="IPR005158">
    <property type="entry name" value="BTAD"/>
</dbReference>
<dbReference type="RefSeq" id="WP_377506566.1">
    <property type="nucleotide sequence ID" value="NZ_JBHSQS010000003.1"/>
</dbReference>
<keyword evidence="8" id="KW-1185">Reference proteome</keyword>
<dbReference type="Pfam" id="PF03704">
    <property type="entry name" value="BTAD"/>
    <property type="match status" value="1"/>
</dbReference>
<evidence type="ECO:0000313" key="7">
    <source>
        <dbReference type="EMBL" id="MFC5922887.1"/>
    </source>
</evidence>
<dbReference type="SUPFAM" id="SSF46894">
    <property type="entry name" value="C-terminal effector domain of the bipartite response regulators"/>
    <property type="match status" value="1"/>
</dbReference>
<dbReference type="InterPro" id="IPR011990">
    <property type="entry name" value="TPR-like_helical_dom_sf"/>
</dbReference>
<dbReference type="InterPro" id="IPR002182">
    <property type="entry name" value="NB-ARC"/>
</dbReference>
<dbReference type="InterPro" id="IPR027417">
    <property type="entry name" value="P-loop_NTPase"/>
</dbReference>
<evidence type="ECO:0000313" key="8">
    <source>
        <dbReference type="Proteomes" id="UP001596226"/>
    </source>
</evidence>
<dbReference type="Gene3D" id="3.40.50.300">
    <property type="entry name" value="P-loop containing nucleotide triphosphate hydrolases"/>
    <property type="match status" value="1"/>
</dbReference>
<keyword evidence="2" id="KW-0805">Transcription regulation</keyword>
<protein>
    <submittedName>
        <fullName evidence="7">BTAD domain-containing putative transcriptional regulator</fullName>
    </submittedName>
</protein>
<dbReference type="EMBL" id="JBHSQS010000003">
    <property type="protein sequence ID" value="MFC5922887.1"/>
    <property type="molecule type" value="Genomic_DNA"/>
</dbReference>
<gene>
    <name evidence="7" type="ORF">ACFQGL_05975</name>
</gene>
<evidence type="ECO:0000256" key="4">
    <source>
        <dbReference type="ARBA" id="ARBA00023163"/>
    </source>
</evidence>
<evidence type="ECO:0000256" key="3">
    <source>
        <dbReference type="ARBA" id="ARBA00023125"/>
    </source>
</evidence>
<keyword evidence="4" id="KW-0804">Transcription</keyword>
<accession>A0ABW1H3A7</accession>
<dbReference type="PROSITE" id="PS51755">
    <property type="entry name" value="OMPR_PHOB"/>
    <property type="match status" value="1"/>
</dbReference>
<name>A0ABW1H3A7_9ACTN</name>
<dbReference type="SMART" id="SM01043">
    <property type="entry name" value="BTAD"/>
    <property type="match status" value="1"/>
</dbReference>
<evidence type="ECO:0000259" key="6">
    <source>
        <dbReference type="PROSITE" id="PS51755"/>
    </source>
</evidence>
<dbReference type="Pfam" id="PF13424">
    <property type="entry name" value="TPR_12"/>
    <property type="match status" value="2"/>
</dbReference>
<dbReference type="SMART" id="SM00862">
    <property type="entry name" value="Trans_reg_C"/>
    <property type="match status" value="1"/>
</dbReference>
<dbReference type="PANTHER" id="PTHR35807:SF1">
    <property type="entry name" value="TRANSCRIPTIONAL REGULATOR REDD"/>
    <property type="match status" value="1"/>
</dbReference>